<organism evidence="4 5">
    <name type="scientific">Humisphaera borealis</name>
    <dbReference type="NCBI Taxonomy" id="2807512"/>
    <lineage>
        <taxon>Bacteria</taxon>
        <taxon>Pseudomonadati</taxon>
        <taxon>Planctomycetota</taxon>
        <taxon>Phycisphaerae</taxon>
        <taxon>Tepidisphaerales</taxon>
        <taxon>Tepidisphaeraceae</taxon>
        <taxon>Humisphaera</taxon>
    </lineage>
</organism>
<feature type="signal peptide" evidence="2">
    <location>
        <begin position="1"/>
        <end position="23"/>
    </location>
</feature>
<sequence>MYFRFAVVALIAVCSAVIRPAAAQQPAAQPLQIPPNIEFQTDVVYGKGGGKDLTLNLARPKIITSPAPCIVIIHGGGWSGGKKEQHNDLAVTLAGKGYVAVTVGYRLAPDAVFPAQVNDVKCAVRFLRNSADTFKLDPRRIGAVGFSAGAHLSMLLGVTSKDDGLEGDGGYADQSSRVQAVVSFFGPTDLTAPEIFPDVSPILKKFLGGTLTEKPDLYKKASPVTYVRRDSAPMLLFQGTNDILVNWKQAIRMVEALTKNDVDGRLELLLGLGHGWGGKELIRTAETTFAFFEEKLSKPKLP</sequence>
<keyword evidence="2" id="KW-0732">Signal</keyword>
<dbReference type="EMBL" id="CP063458">
    <property type="protein sequence ID" value="QOV87895.1"/>
    <property type="molecule type" value="Genomic_DNA"/>
</dbReference>
<dbReference type="Proteomes" id="UP000593765">
    <property type="component" value="Chromosome"/>
</dbReference>
<reference evidence="4 5" key="1">
    <citation type="submission" date="2020-10" db="EMBL/GenBank/DDBJ databases">
        <title>Wide distribution of Phycisphaera-like planctomycetes from WD2101 soil group in peatlands and genome analysis of the first cultivated representative.</title>
        <authorList>
            <person name="Dedysh S.N."/>
            <person name="Beletsky A.V."/>
            <person name="Ivanova A."/>
            <person name="Kulichevskaya I.S."/>
            <person name="Suzina N.E."/>
            <person name="Philippov D.A."/>
            <person name="Rakitin A.L."/>
            <person name="Mardanov A.V."/>
            <person name="Ravin N.V."/>
        </authorList>
    </citation>
    <scope>NUCLEOTIDE SEQUENCE [LARGE SCALE GENOMIC DNA]</scope>
    <source>
        <strain evidence="4 5">M1803</strain>
    </source>
</reference>
<dbReference type="SUPFAM" id="SSF53474">
    <property type="entry name" value="alpha/beta-Hydrolases"/>
    <property type="match status" value="1"/>
</dbReference>
<dbReference type="GO" id="GO:0016787">
    <property type="term" value="F:hydrolase activity"/>
    <property type="evidence" value="ECO:0007669"/>
    <property type="project" value="UniProtKB-KW"/>
</dbReference>
<keyword evidence="5" id="KW-1185">Reference proteome</keyword>
<evidence type="ECO:0000256" key="2">
    <source>
        <dbReference type="SAM" id="SignalP"/>
    </source>
</evidence>
<feature type="chain" id="PRO_5034571935" evidence="2">
    <location>
        <begin position="24"/>
        <end position="302"/>
    </location>
</feature>
<dbReference type="InterPro" id="IPR050300">
    <property type="entry name" value="GDXG_lipolytic_enzyme"/>
</dbReference>
<dbReference type="InterPro" id="IPR029058">
    <property type="entry name" value="AB_hydrolase_fold"/>
</dbReference>
<evidence type="ECO:0000313" key="4">
    <source>
        <dbReference type="EMBL" id="QOV87895.1"/>
    </source>
</evidence>
<dbReference type="PANTHER" id="PTHR48081">
    <property type="entry name" value="AB HYDROLASE SUPERFAMILY PROTEIN C4A8.06C"/>
    <property type="match status" value="1"/>
</dbReference>
<keyword evidence="1 4" id="KW-0378">Hydrolase</keyword>
<dbReference type="AlphaFoldDB" id="A0A7M2WQR8"/>
<protein>
    <submittedName>
        <fullName evidence="4">Alpha/beta hydrolase</fullName>
    </submittedName>
</protein>
<evidence type="ECO:0000256" key="1">
    <source>
        <dbReference type="ARBA" id="ARBA00022801"/>
    </source>
</evidence>
<evidence type="ECO:0000313" key="5">
    <source>
        <dbReference type="Proteomes" id="UP000593765"/>
    </source>
</evidence>
<dbReference type="Pfam" id="PF20434">
    <property type="entry name" value="BD-FAE"/>
    <property type="match status" value="1"/>
</dbReference>
<evidence type="ECO:0000259" key="3">
    <source>
        <dbReference type="Pfam" id="PF20434"/>
    </source>
</evidence>
<accession>A0A7M2WQR8</accession>
<dbReference type="InterPro" id="IPR049492">
    <property type="entry name" value="BD-FAE-like_dom"/>
</dbReference>
<name>A0A7M2WQR8_9BACT</name>
<dbReference type="RefSeq" id="WP_206290810.1">
    <property type="nucleotide sequence ID" value="NZ_CP063458.1"/>
</dbReference>
<dbReference type="KEGG" id="hbs:IPV69_16600"/>
<proteinExistence type="predicted"/>
<gene>
    <name evidence="4" type="ORF">IPV69_16600</name>
</gene>
<dbReference type="PANTHER" id="PTHR48081:SF13">
    <property type="entry name" value="ALPHA_BETA HYDROLASE"/>
    <property type="match status" value="1"/>
</dbReference>
<dbReference type="Gene3D" id="3.40.50.1820">
    <property type="entry name" value="alpha/beta hydrolase"/>
    <property type="match status" value="1"/>
</dbReference>
<feature type="domain" description="BD-FAE-like" evidence="3">
    <location>
        <begin position="56"/>
        <end position="257"/>
    </location>
</feature>